<evidence type="ECO:0008006" key="5">
    <source>
        <dbReference type="Google" id="ProtNLM"/>
    </source>
</evidence>
<dbReference type="AlphaFoldDB" id="A0A1H4LFR3"/>
<dbReference type="EMBL" id="FNSD01000001">
    <property type="protein sequence ID" value="SEB69520.1"/>
    <property type="molecule type" value="Genomic_DNA"/>
</dbReference>
<reference evidence="3 4" key="1">
    <citation type="submission" date="2016-10" db="EMBL/GenBank/DDBJ databases">
        <authorList>
            <person name="de Groot N.N."/>
        </authorList>
    </citation>
    <scope>NUCLEOTIDE SEQUENCE [LARGE SCALE GENOMIC DNA]</scope>
    <source>
        <strain evidence="3 4">AB35.6</strain>
    </source>
</reference>
<feature type="signal peptide" evidence="2">
    <location>
        <begin position="1"/>
        <end position="24"/>
    </location>
</feature>
<gene>
    <name evidence="3" type="ORF">SAMN05443244_1581</name>
</gene>
<evidence type="ECO:0000313" key="4">
    <source>
        <dbReference type="Proteomes" id="UP000182409"/>
    </source>
</evidence>
<dbReference type="OrthoDB" id="122988at2"/>
<feature type="compositionally biased region" description="Polar residues" evidence="1">
    <location>
        <begin position="70"/>
        <end position="79"/>
    </location>
</feature>
<feature type="chain" id="PRO_5010271002" description="Heavy-metal resistance" evidence="2">
    <location>
        <begin position="25"/>
        <end position="184"/>
    </location>
</feature>
<feature type="compositionally biased region" description="Gly residues" evidence="1">
    <location>
        <begin position="27"/>
        <end position="49"/>
    </location>
</feature>
<evidence type="ECO:0000313" key="3">
    <source>
        <dbReference type="EMBL" id="SEB69520.1"/>
    </source>
</evidence>
<name>A0A1H4LFR3_9BACT</name>
<sequence length="184" mass="19515">MKSGNTIRMLCLTAVVAASALCTAAQGPGGGPGGMRGGMGMPGGGGRMGGAERNGLTSGGMASPGRGKMSSGTTHSSLGPTGRWWDDHKFAKSLGLNGDQQKRMDNIFQQNRDTLQQRYDAFTKAQARLDALKQNGNASETALFSEIDRAAQARAELEQAYTHMQLQLRGEMTADQIGKLDERH</sequence>
<organism evidence="3 4">
    <name type="scientific">Terriglobus roseus</name>
    <dbReference type="NCBI Taxonomy" id="392734"/>
    <lineage>
        <taxon>Bacteria</taxon>
        <taxon>Pseudomonadati</taxon>
        <taxon>Acidobacteriota</taxon>
        <taxon>Terriglobia</taxon>
        <taxon>Terriglobales</taxon>
        <taxon>Acidobacteriaceae</taxon>
        <taxon>Terriglobus</taxon>
    </lineage>
</organism>
<feature type="region of interest" description="Disordered" evidence="1">
    <location>
        <begin position="26"/>
        <end position="82"/>
    </location>
</feature>
<protein>
    <recommendedName>
        <fullName evidence="5">Heavy-metal resistance</fullName>
    </recommendedName>
</protein>
<accession>A0A1H4LFR3</accession>
<dbReference type="Proteomes" id="UP000182409">
    <property type="component" value="Unassembled WGS sequence"/>
</dbReference>
<proteinExistence type="predicted"/>
<evidence type="ECO:0000256" key="1">
    <source>
        <dbReference type="SAM" id="MobiDB-lite"/>
    </source>
</evidence>
<dbReference type="Gene3D" id="1.20.120.1490">
    <property type="match status" value="1"/>
</dbReference>
<keyword evidence="2" id="KW-0732">Signal</keyword>
<evidence type="ECO:0000256" key="2">
    <source>
        <dbReference type="SAM" id="SignalP"/>
    </source>
</evidence>